<dbReference type="InterPro" id="IPR016032">
    <property type="entry name" value="Sig_transdc_resp-reg_C-effctor"/>
</dbReference>
<dbReference type="InterPro" id="IPR001789">
    <property type="entry name" value="Sig_transdc_resp-reg_receiver"/>
</dbReference>
<keyword evidence="2" id="KW-0597">Phosphoprotein</keyword>
<dbReference type="GO" id="GO:0006355">
    <property type="term" value="P:regulation of DNA-templated transcription"/>
    <property type="evidence" value="ECO:0007669"/>
    <property type="project" value="InterPro"/>
</dbReference>
<dbReference type="EMBL" id="CP078073">
    <property type="protein sequence ID" value="QXL86712.1"/>
    <property type="molecule type" value="Genomic_DNA"/>
</dbReference>
<proteinExistence type="predicted"/>
<dbReference type="Proteomes" id="UP000693972">
    <property type="component" value="Unassembled WGS sequence"/>
</dbReference>
<dbReference type="AlphaFoldDB" id="A0A975TSJ4"/>
<evidence type="ECO:0000256" key="2">
    <source>
        <dbReference type="PROSITE-ProRule" id="PRU00169"/>
    </source>
</evidence>
<dbReference type="Pfam" id="PF00072">
    <property type="entry name" value="Response_reg"/>
    <property type="match status" value="1"/>
</dbReference>
<sequence length="179" mass="19094">MTKRYTGMLADDHKIVRMGLKSALEHDRAMQDTQVQIVVEAEDGLQTIEGVKAHRPDLLILDVSMPIASGAEIVVDVQRWSPDTKIVVYSGVTSPGLLAHLIEAGVHGLFAKGSDASDMLAAVPLILRGGRKIDAAILDIVRGAGTPAPLRARERQTLNMVLAGRTNAEVAALMGISIN</sequence>
<evidence type="ECO:0000256" key="1">
    <source>
        <dbReference type="ARBA" id="ARBA00023125"/>
    </source>
</evidence>
<dbReference type="EMBL" id="JAIMBW010000001">
    <property type="protein sequence ID" value="MBY4894026.1"/>
    <property type="molecule type" value="Genomic_DNA"/>
</dbReference>
<dbReference type="RefSeq" id="WP_257893650.1">
    <property type="nucleotide sequence ID" value="NZ_JAIMBW010000001.1"/>
</dbReference>
<name>A0A975TSJ4_9RHOB</name>
<dbReference type="PROSITE" id="PS50110">
    <property type="entry name" value="RESPONSE_REGULATORY"/>
    <property type="match status" value="1"/>
</dbReference>
<dbReference type="GO" id="GO:0003677">
    <property type="term" value="F:DNA binding"/>
    <property type="evidence" value="ECO:0007669"/>
    <property type="project" value="UniProtKB-KW"/>
</dbReference>
<dbReference type="Gene3D" id="3.40.50.2300">
    <property type="match status" value="1"/>
</dbReference>
<keyword evidence="1" id="KW-0238">DNA-binding</keyword>
<evidence type="ECO:0000259" key="3">
    <source>
        <dbReference type="PROSITE" id="PS50110"/>
    </source>
</evidence>
<dbReference type="InterPro" id="IPR039420">
    <property type="entry name" value="WalR-like"/>
</dbReference>
<accession>A0A975TSJ4</accession>
<dbReference type="SUPFAM" id="SSF46894">
    <property type="entry name" value="C-terminal effector domain of the bipartite response regulators"/>
    <property type="match status" value="1"/>
</dbReference>
<evidence type="ECO:0000313" key="6">
    <source>
        <dbReference type="Proteomes" id="UP000693972"/>
    </source>
</evidence>
<protein>
    <submittedName>
        <fullName evidence="5">Response regulator transcription factor</fullName>
    </submittedName>
</protein>
<keyword evidence="6" id="KW-1185">Reference proteome</keyword>
<dbReference type="SUPFAM" id="SSF52172">
    <property type="entry name" value="CheY-like"/>
    <property type="match status" value="1"/>
</dbReference>
<organism evidence="5">
    <name type="scientific">Gymnodinialimonas phycosphaerae</name>
    <dbReference type="NCBI Taxonomy" id="2841589"/>
    <lineage>
        <taxon>Bacteria</taxon>
        <taxon>Pseudomonadati</taxon>
        <taxon>Pseudomonadota</taxon>
        <taxon>Alphaproteobacteria</taxon>
        <taxon>Rhodobacterales</taxon>
        <taxon>Paracoccaceae</taxon>
        <taxon>Gymnodinialimonas</taxon>
    </lineage>
</organism>
<feature type="modified residue" description="4-aspartylphosphate" evidence="2">
    <location>
        <position position="62"/>
    </location>
</feature>
<gene>
    <name evidence="4" type="ORF">KUL25_14805</name>
    <name evidence="5" type="ORF">KUL25_14810</name>
</gene>
<dbReference type="GO" id="GO:0000160">
    <property type="term" value="P:phosphorelay signal transduction system"/>
    <property type="evidence" value="ECO:0007669"/>
    <property type="project" value="InterPro"/>
</dbReference>
<feature type="domain" description="Response regulatory" evidence="3">
    <location>
        <begin position="6"/>
        <end position="127"/>
    </location>
</feature>
<dbReference type="SMART" id="SM00448">
    <property type="entry name" value="REC"/>
    <property type="match status" value="1"/>
</dbReference>
<reference evidence="5 6" key="1">
    <citation type="submission" date="2021-07" db="EMBL/GenBank/DDBJ databases">
        <title>Karlodiniumbacter phycospheric gen. nov., sp. nov., a phycosphere bacterium isolated from karlodinium veneficum.</title>
        <authorList>
            <person name="Peng Y."/>
            <person name="Jiang L."/>
            <person name="Lee J."/>
        </authorList>
    </citation>
    <scope>NUCLEOTIDE SEQUENCE</scope>
    <source>
        <strain evidence="5 6">N5</strain>
    </source>
</reference>
<evidence type="ECO:0000313" key="4">
    <source>
        <dbReference type="EMBL" id="MBY4894026.1"/>
    </source>
</evidence>
<dbReference type="InterPro" id="IPR011006">
    <property type="entry name" value="CheY-like_superfamily"/>
</dbReference>
<evidence type="ECO:0000313" key="5">
    <source>
        <dbReference type="EMBL" id="QXL86712.1"/>
    </source>
</evidence>
<dbReference type="PANTHER" id="PTHR43214">
    <property type="entry name" value="TWO-COMPONENT RESPONSE REGULATOR"/>
    <property type="match status" value="1"/>
</dbReference>
<dbReference type="CDD" id="cd17535">
    <property type="entry name" value="REC_NarL-like"/>
    <property type="match status" value="1"/>
</dbReference>
<dbReference type="PANTHER" id="PTHR43214:SF42">
    <property type="entry name" value="TRANSCRIPTIONAL REGULATORY PROTEIN DESR"/>
    <property type="match status" value="1"/>
</dbReference>
<dbReference type="InterPro" id="IPR058245">
    <property type="entry name" value="NreC/VraR/RcsB-like_REC"/>
</dbReference>